<feature type="compositionally biased region" description="Low complexity" evidence="1">
    <location>
        <begin position="151"/>
        <end position="171"/>
    </location>
</feature>
<feature type="non-terminal residue" evidence="2">
    <location>
        <position position="192"/>
    </location>
</feature>
<name>A0A397TWY9_9GLOM</name>
<feature type="region of interest" description="Disordered" evidence="1">
    <location>
        <begin position="49"/>
        <end position="98"/>
    </location>
</feature>
<comment type="caution">
    <text evidence="2">The sequence shown here is derived from an EMBL/GenBank/DDBJ whole genome shotgun (WGS) entry which is preliminary data.</text>
</comment>
<feature type="compositionally biased region" description="Polar residues" evidence="1">
    <location>
        <begin position="49"/>
        <end position="59"/>
    </location>
</feature>
<dbReference type="OrthoDB" id="195446at2759"/>
<accession>A0A397TWY9</accession>
<evidence type="ECO:0000313" key="3">
    <source>
        <dbReference type="Proteomes" id="UP000265703"/>
    </source>
</evidence>
<sequence>MAQNKILRWFNGKNDESQEDYYTKSTDGRPYKIQWQKPHETNEKELWKNNTTLGKSYQSIRHRKDDHNNGSNRKHYSLPVPPRKNVEQQKPTRREIAVDPRRFGMVDPFVFYGKNFTLDNSDLDSVSYFNKQIQKEVETMKQNELNDSSEIENNSITSSSASSVSTSESINKSFDEKSIRSRRESQQSTRRD</sequence>
<feature type="region of interest" description="Disordered" evidence="1">
    <location>
        <begin position="140"/>
        <end position="192"/>
    </location>
</feature>
<feature type="compositionally biased region" description="Basic and acidic residues" evidence="1">
    <location>
        <begin position="173"/>
        <end position="192"/>
    </location>
</feature>
<feature type="compositionally biased region" description="Basic and acidic residues" evidence="1">
    <location>
        <begin position="84"/>
        <end position="98"/>
    </location>
</feature>
<evidence type="ECO:0000256" key="1">
    <source>
        <dbReference type="SAM" id="MobiDB-lite"/>
    </source>
</evidence>
<protein>
    <submittedName>
        <fullName evidence="2">Uncharacterized protein</fullName>
    </submittedName>
</protein>
<keyword evidence="3" id="KW-1185">Reference proteome</keyword>
<proteinExistence type="predicted"/>
<dbReference type="EMBL" id="QKYT01000005">
    <property type="protein sequence ID" value="RIA99374.1"/>
    <property type="molecule type" value="Genomic_DNA"/>
</dbReference>
<dbReference type="AlphaFoldDB" id="A0A397TWY9"/>
<reference evidence="2 3" key="1">
    <citation type="submission" date="2018-06" db="EMBL/GenBank/DDBJ databases">
        <title>Comparative genomics reveals the genomic features of Rhizophagus irregularis, R. cerebriforme, R. diaphanum and Gigaspora rosea, and their symbiotic lifestyle signature.</title>
        <authorList>
            <person name="Morin E."/>
            <person name="San Clemente H."/>
            <person name="Chen E.C.H."/>
            <person name="De La Providencia I."/>
            <person name="Hainaut M."/>
            <person name="Kuo A."/>
            <person name="Kohler A."/>
            <person name="Murat C."/>
            <person name="Tang N."/>
            <person name="Roy S."/>
            <person name="Loubradou J."/>
            <person name="Henrissat B."/>
            <person name="Grigoriev I.V."/>
            <person name="Corradi N."/>
            <person name="Roux C."/>
            <person name="Martin F.M."/>
        </authorList>
    </citation>
    <scope>NUCLEOTIDE SEQUENCE [LARGE SCALE GENOMIC DNA]</scope>
    <source>
        <strain evidence="2 3">DAOM 227022</strain>
    </source>
</reference>
<evidence type="ECO:0000313" key="2">
    <source>
        <dbReference type="EMBL" id="RIA99374.1"/>
    </source>
</evidence>
<gene>
    <name evidence="2" type="ORF">C1645_747543</name>
</gene>
<dbReference type="Proteomes" id="UP000265703">
    <property type="component" value="Unassembled WGS sequence"/>
</dbReference>
<organism evidence="2 3">
    <name type="scientific">Glomus cerebriforme</name>
    <dbReference type="NCBI Taxonomy" id="658196"/>
    <lineage>
        <taxon>Eukaryota</taxon>
        <taxon>Fungi</taxon>
        <taxon>Fungi incertae sedis</taxon>
        <taxon>Mucoromycota</taxon>
        <taxon>Glomeromycotina</taxon>
        <taxon>Glomeromycetes</taxon>
        <taxon>Glomerales</taxon>
        <taxon>Glomeraceae</taxon>
        <taxon>Glomus</taxon>
    </lineage>
</organism>